<gene>
    <name evidence="2" type="ORF">GSF22_30190</name>
</gene>
<protein>
    <submittedName>
        <fullName evidence="2">Uncharacterized protein</fullName>
    </submittedName>
</protein>
<proteinExistence type="predicted"/>
<accession>A0ABS3W0B0</accession>
<evidence type="ECO:0000256" key="1">
    <source>
        <dbReference type="SAM" id="MobiDB-lite"/>
    </source>
</evidence>
<organism evidence="2 3">
    <name type="scientific">Micromonospora echinofusca</name>
    <dbReference type="NCBI Taxonomy" id="47858"/>
    <lineage>
        <taxon>Bacteria</taxon>
        <taxon>Bacillati</taxon>
        <taxon>Actinomycetota</taxon>
        <taxon>Actinomycetes</taxon>
        <taxon>Micromonosporales</taxon>
        <taxon>Micromonosporaceae</taxon>
        <taxon>Micromonospora</taxon>
    </lineage>
</organism>
<evidence type="ECO:0000313" key="3">
    <source>
        <dbReference type="Proteomes" id="UP000823521"/>
    </source>
</evidence>
<evidence type="ECO:0000313" key="2">
    <source>
        <dbReference type="EMBL" id="MBO4210231.1"/>
    </source>
</evidence>
<name>A0ABS3W0B0_MICEH</name>
<feature type="region of interest" description="Disordered" evidence="1">
    <location>
        <begin position="70"/>
        <end position="97"/>
    </location>
</feature>
<dbReference type="Proteomes" id="UP000823521">
    <property type="component" value="Unassembled WGS sequence"/>
</dbReference>
<comment type="caution">
    <text evidence="2">The sequence shown here is derived from an EMBL/GenBank/DDBJ whole genome shotgun (WGS) entry which is preliminary data.</text>
</comment>
<sequence length="97" mass="10856">MSLRVPRPGDVVLVDGRASVQFAGARGFLFRVISVSDQPTYHGWAWLTGYLLDRTGQATGKREIFVQPAGLRQVSDTSPSPRHGDIRRQSYIKRSRT</sequence>
<reference evidence="2 3" key="1">
    <citation type="submission" date="2019-12" db="EMBL/GenBank/DDBJ databases">
        <title>Whole genome sequencing of endophytic Actinobacterium Micromonospora sp. MPMI6T.</title>
        <authorList>
            <person name="Evv R."/>
            <person name="Podile A.R."/>
        </authorList>
    </citation>
    <scope>NUCLEOTIDE SEQUENCE [LARGE SCALE GENOMIC DNA]</scope>
    <source>
        <strain evidence="2 3">MPMI6</strain>
    </source>
</reference>
<keyword evidence="3" id="KW-1185">Reference proteome</keyword>
<dbReference type="EMBL" id="WVUH01000432">
    <property type="protein sequence ID" value="MBO4210231.1"/>
    <property type="molecule type" value="Genomic_DNA"/>
</dbReference>